<organism evidence="9 10">
    <name type="scientific">Paracoccus stylophorae</name>
    <dbReference type="NCBI Taxonomy" id="659350"/>
    <lineage>
        <taxon>Bacteria</taxon>
        <taxon>Pseudomonadati</taxon>
        <taxon>Pseudomonadota</taxon>
        <taxon>Alphaproteobacteria</taxon>
        <taxon>Rhodobacterales</taxon>
        <taxon>Paracoccaceae</taxon>
        <taxon>Paracoccus</taxon>
    </lineage>
</organism>
<dbReference type="EMBL" id="CP067134">
    <property type="protein sequence ID" value="WCR11522.1"/>
    <property type="molecule type" value="Genomic_DNA"/>
</dbReference>
<evidence type="ECO:0000313" key="9">
    <source>
        <dbReference type="EMBL" id="WCR11522.1"/>
    </source>
</evidence>
<keyword evidence="1" id="KW-0813">Transport</keyword>
<dbReference type="PROSITE" id="PS50893">
    <property type="entry name" value="ABC_TRANSPORTER_2"/>
    <property type="match status" value="1"/>
</dbReference>
<keyword evidence="7" id="KW-0472">Membrane</keyword>
<name>A0ABY7SWX1_9RHOB</name>
<sequence length="349" mass="36997">MTSDSAIPPAIAFRDVVKTWPQRGGDVTALDHIDLDVPSGGITGVIGRSGAGKSTLLRLVNGLERVSSGRVELLGRDVSAARGRALRALRRDVGMIFQHFNLLANRTVRGNVALPLEIAGMPRTGIHARVDRLIELVGLGAFADRYPAQLSGGQKQRVGIARALATEPRVLLSDEATSALDPETTQAVLALLRDINRELGLTILLITHEMAVVRDICQHVAVMEAGRIVETGATYDIFADPQHPVTRSFLSGVTGTVLPGFLARQIVAHGAGPAILRITFSGDSATHPVLSRLGAKLGIDVNILGGAIEEIDGRPFGNLTVQMPAEALPAAQAYLHAHQLRSEVIGHVG</sequence>
<protein>
    <submittedName>
        <fullName evidence="9">ATP-binding cassette domain-containing protein</fullName>
    </submittedName>
</protein>
<dbReference type="SMART" id="SM00930">
    <property type="entry name" value="NIL"/>
    <property type="match status" value="1"/>
</dbReference>
<dbReference type="InterPro" id="IPR041701">
    <property type="entry name" value="MetN_ABC"/>
</dbReference>
<dbReference type="InterPro" id="IPR003593">
    <property type="entry name" value="AAA+_ATPase"/>
</dbReference>
<evidence type="ECO:0000256" key="7">
    <source>
        <dbReference type="ARBA" id="ARBA00023136"/>
    </source>
</evidence>
<evidence type="ECO:0000256" key="1">
    <source>
        <dbReference type="ARBA" id="ARBA00022448"/>
    </source>
</evidence>
<keyword evidence="5" id="KW-1278">Translocase</keyword>
<dbReference type="PROSITE" id="PS00211">
    <property type="entry name" value="ABC_TRANSPORTER_1"/>
    <property type="match status" value="1"/>
</dbReference>
<proteinExistence type="predicted"/>
<evidence type="ECO:0000313" key="10">
    <source>
        <dbReference type="Proteomes" id="UP001218412"/>
    </source>
</evidence>
<dbReference type="SMART" id="SM00382">
    <property type="entry name" value="AAA"/>
    <property type="match status" value="1"/>
</dbReference>
<dbReference type="InterPro" id="IPR045865">
    <property type="entry name" value="ACT-like_dom_sf"/>
</dbReference>
<evidence type="ECO:0000256" key="2">
    <source>
        <dbReference type="ARBA" id="ARBA00022475"/>
    </source>
</evidence>
<dbReference type="SUPFAM" id="SSF52540">
    <property type="entry name" value="P-loop containing nucleoside triphosphate hydrolases"/>
    <property type="match status" value="1"/>
</dbReference>
<dbReference type="InterPro" id="IPR017871">
    <property type="entry name" value="ABC_transporter-like_CS"/>
</dbReference>
<keyword evidence="4 9" id="KW-0067">ATP-binding</keyword>
<dbReference type="Gene3D" id="3.30.70.260">
    <property type="match status" value="1"/>
</dbReference>
<accession>A0ABY7SWX1</accession>
<keyword evidence="2" id="KW-1003">Cell membrane</keyword>
<dbReference type="PANTHER" id="PTHR43166">
    <property type="entry name" value="AMINO ACID IMPORT ATP-BINDING PROTEIN"/>
    <property type="match status" value="1"/>
</dbReference>
<dbReference type="InterPro" id="IPR003439">
    <property type="entry name" value="ABC_transporter-like_ATP-bd"/>
</dbReference>
<feature type="domain" description="ABC transporter" evidence="8">
    <location>
        <begin position="11"/>
        <end position="250"/>
    </location>
</feature>
<evidence type="ECO:0000256" key="4">
    <source>
        <dbReference type="ARBA" id="ARBA00022840"/>
    </source>
</evidence>
<dbReference type="Pfam" id="PF00005">
    <property type="entry name" value="ABC_tran"/>
    <property type="match status" value="1"/>
</dbReference>
<dbReference type="InterPro" id="IPR018449">
    <property type="entry name" value="NIL_domain"/>
</dbReference>
<dbReference type="SUPFAM" id="SSF55021">
    <property type="entry name" value="ACT-like"/>
    <property type="match status" value="1"/>
</dbReference>
<reference evidence="9 10" key="1">
    <citation type="submission" date="2021-01" db="EMBL/GenBank/DDBJ databases">
        <title>Biogeographic distribution of Paracoccus.</title>
        <authorList>
            <person name="Hollensteiner J."/>
            <person name="Leineberger J."/>
            <person name="Brinkhoff T."/>
            <person name="Daniel R."/>
        </authorList>
    </citation>
    <scope>NUCLEOTIDE SEQUENCE [LARGE SCALE GENOMIC DNA]</scope>
    <source>
        <strain evidence="9 10">LMG25392</strain>
    </source>
</reference>
<evidence type="ECO:0000256" key="6">
    <source>
        <dbReference type="ARBA" id="ARBA00022970"/>
    </source>
</evidence>
<keyword evidence="6" id="KW-0029">Amino-acid transport</keyword>
<dbReference type="GO" id="GO:0005524">
    <property type="term" value="F:ATP binding"/>
    <property type="evidence" value="ECO:0007669"/>
    <property type="project" value="UniProtKB-KW"/>
</dbReference>
<keyword evidence="10" id="KW-1185">Reference proteome</keyword>
<dbReference type="InterPro" id="IPR050086">
    <property type="entry name" value="MetN_ABC_transporter-like"/>
</dbReference>
<dbReference type="Pfam" id="PF09383">
    <property type="entry name" value="NIL"/>
    <property type="match status" value="1"/>
</dbReference>
<dbReference type="PANTHER" id="PTHR43166:SF30">
    <property type="entry name" value="METHIONINE IMPORT ATP-BINDING PROTEIN METN"/>
    <property type="match status" value="1"/>
</dbReference>
<dbReference type="Proteomes" id="UP001218412">
    <property type="component" value="Chromosome"/>
</dbReference>
<keyword evidence="3" id="KW-0547">Nucleotide-binding</keyword>
<dbReference type="RefSeq" id="WP_272859630.1">
    <property type="nucleotide sequence ID" value="NZ_CP067134.1"/>
</dbReference>
<evidence type="ECO:0000256" key="3">
    <source>
        <dbReference type="ARBA" id="ARBA00022741"/>
    </source>
</evidence>
<dbReference type="CDD" id="cd03258">
    <property type="entry name" value="ABC_MetN_methionine_transporter"/>
    <property type="match status" value="1"/>
</dbReference>
<gene>
    <name evidence="9" type="ORF">JHW45_03790</name>
</gene>
<evidence type="ECO:0000256" key="5">
    <source>
        <dbReference type="ARBA" id="ARBA00022967"/>
    </source>
</evidence>
<dbReference type="InterPro" id="IPR027417">
    <property type="entry name" value="P-loop_NTPase"/>
</dbReference>
<dbReference type="Gene3D" id="3.40.50.300">
    <property type="entry name" value="P-loop containing nucleotide triphosphate hydrolases"/>
    <property type="match status" value="1"/>
</dbReference>
<evidence type="ECO:0000259" key="8">
    <source>
        <dbReference type="PROSITE" id="PS50893"/>
    </source>
</evidence>